<keyword evidence="4" id="KW-0326">Glycosidase</keyword>
<feature type="chain" id="PRO_5034491753" description="Beta-xylanase" evidence="5">
    <location>
        <begin position="22"/>
        <end position="602"/>
    </location>
</feature>
<keyword evidence="5" id="KW-0732">Signal</keyword>
<evidence type="ECO:0000259" key="6">
    <source>
        <dbReference type="PROSITE" id="PS51760"/>
    </source>
</evidence>
<keyword evidence="2 4" id="KW-0119">Carbohydrate metabolism</keyword>
<dbReference type="EC" id="3.2.1.8" evidence="4"/>
<keyword evidence="8" id="KW-1185">Reference proteome</keyword>
<evidence type="ECO:0000256" key="3">
    <source>
        <dbReference type="ARBA" id="ARBA00023326"/>
    </source>
</evidence>
<dbReference type="RefSeq" id="WP_220160730.1">
    <property type="nucleotide sequence ID" value="NZ_CP080507.1"/>
</dbReference>
<organism evidence="7 8">
    <name type="scientific">Horticoccus luteus</name>
    <dbReference type="NCBI Taxonomy" id="2862869"/>
    <lineage>
        <taxon>Bacteria</taxon>
        <taxon>Pseudomonadati</taxon>
        <taxon>Verrucomicrobiota</taxon>
        <taxon>Opitutia</taxon>
        <taxon>Opitutales</taxon>
        <taxon>Opitutaceae</taxon>
        <taxon>Horticoccus</taxon>
    </lineage>
</organism>
<dbReference type="AlphaFoldDB" id="A0A8F9TRE6"/>
<accession>A0A8F9TRE6</accession>
<comment type="catalytic activity">
    <reaction evidence="4">
        <text>Endohydrolysis of (1-&gt;4)-beta-D-xylosidic linkages in xylans.</text>
        <dbReference type="EC" id="3.2.1.8"/>
    </reaction>
</comment>
<evidence type="ECO:0000256" key="4">
    <source>
        <dbReference type="RuleBase" id="RU361174"/>
    </source>
</evidence>
<keyword evidence="1 4" id="KW-0378">Hydrolase</keyword>
<keyword evidence="3 4" id="KW-0624">Polysaccharide degradation</keyword>
<dbReference type="InterPro" id="IPR017853">
    <property type="entry name" value="GH"/>
</dbReference>
<comment type="similarity">
    <text evidence="4">Belongs to the glycosyl hydrolase 10 (cellulase F) family.</text>
</comment>
<evidence type="ECO:0000256" key="5">
    <source>
        <dbReference type="SAM" id="SignalP"/>
    </source>
</evidence>
<sequence length="602" mass="68199">MNLPRFLLPLLALACALQAKTALPAGEPLLAGDAMNAFSLRTQPAAKDHVRFSKVDVNGPGFTRAWSVATLVESPLDSIELRATTARVVKRGDVALLHFFARATKISDETGGARVYVVVRRNGVAWNSSFECDYNFGHEWQEVWVPFAFEEDFAAGEAAIMLRFGFEPQTLEIGGLDVVYYGQTQSLASLPRTRFTYAGREADAPWRKAALARIERMRKSDFAIEVVDSGGKPIPRARVHVDQQRSAFQWGTALQMERLVVDTPDNLRYREIGEELFNSASTENDLKWPVWLGEWDGNFSRPQTLAGLRWLKAHGFHTRGHVLVWPGEKNLPRGIQERLGTDRQSEIPGLVVDHMREITRATKGLIDEWDVLNEPFTNGDLMRVFGDQIMPEWFKVAHEEIPGVPLYLNDFSNHDRTTDAAHVAFFERTARYLLEHGAPLGGLGLQAHFNGHPNAPENILAVLDHYRDEFHLPVRMTEFDVWTNDEELQADFTRDFLILSFSHPSVVGVQFWGFWETAHWRPSAAMFRADWSEKPNAKVYRDLVLTQWRTHLAGETDGAGRWAERGFQGDYVVTVESEGKRVTHVFALPASAERARWRIVLP</sequence>
<dbReference type="SMART" id="SM00633">
    <property type="entry name" value="Glyco_10"/>
    <property type="match status" value="1"/>
</dbReference>
<proteinExistence type="inferred from homology"/>
<name>A0A8F9TRE6_9BACT</name>
<dbReference type="Proteomes" id="UP000825051">
    <property type="component" value="Chromosome"/>
</dbReference>
<dbReference type="InterPro" id="IPR044846">
    <property type="entry name" value="GH10"/>
</dbReference>
<protein>
    <recommendedName>
        <fullName evidence="4">Beta-xylanase</fullName>
        <ecNumber evidence="4">3.2.1.8</ecNumber>
    </recommendedName>
</protein>
<dbReference type="PANTHER" id="PTHR31490:SF1">
    <property type="entry name" value="ENDO-1,4-BETA-XYLANASE 1"/>
    <property type="match status" value="1"/>
</dbReference>
<evidence type="ECO:0000313" key="8">
    <source>
        <dbReference type="Proteomes" id="UP000825051"/>
    </source>
</evidence>
<dbReference type="SUPFAM" id="SSF51445">
    <property type="entry name" value="(Trans)glycosidases"/>
    <property type="match status" value="1"/>
</dbReference>
<dbReference type="PROSITE" id="PS51760">
    <property type="entry name" value="GH10_2"/>
    <property type="match status" value="1"/>
</dbReference>
<feature type="domain" description="GH10" evidence="6">
    <location>
        <begin position="260"/>
        <end position="543"/>
    </location>
</feature>
<dbReference type="InterPro" id="IPR001000">
    <property type="entry name" value="GH10_dom"/>
</dbReference>
<dbReference type="PRINTS" id="PR00134">
    <property type="entry name" value="GLHYDRLASE10"/>
</dbReference>
<dbReference type="GO" id="GO:0031176">
    <property type="term" value="F:endo-1,4-beta-xylanase activity"/>
    <property type="evidence" value="ECO:0007669"/>
    <property type="project" value="UniProtKB-EC"/>
</dbReference>
<gene>
    <name evidence="7" type="ORF">K0B96_09830</name>
</gene>
<dbReference type="EMBL" id="CP080507">
    <property type="protein sequence ID" value="QYM77625.1"/>
    <property type="molecule type" value="Genomic_DNA"/>
</dbReference>
<dbReference type="Gene3D" id="3.20.20.80">
    <property type="entry name" value="Glycosidases"/>
    <property type="match status" value="1"/>
</dbReference>
<evidence type="ECO:0000313" key="7">
    <source>
        <dbReference type="EMBL" id="QYM77625.1"/>
    </source>
</evidence>
<dbReference type="GO" id="GO:0000272">
    <property type="term" value="P:polysaccharide catabolic process"/>
    <property type="evidence" value="ECO:0007669"/>
    <property type="project" value="UniProtKB-KW"/>
</dbReference>
<dbReference type="Pfam" id="PF00331">
    <property type="entry name" value="Glyco_hydro_10"/>
    <property type="match status" value="1"/>
</dbReference>
<reference evidence="7" key="1">
    <citation type="submission" date="2021-08" db="EMBL/GenBank/DDBJ databases">
        <title>Genome of a novel bacterium of the phylum Verrucomicrobia, Oleiharenicola sp. KSB-15.</title>
        <authorList>
            <person name="Chung J.-H."/>
            <person name="Ahn J.-H."/>
            <person name="Yoon Y."/>
            <person name="Kim D.-Y."/>
            <person name="An S.-H."/>
            <person name="Park I."/>
            <person name="Yeon J."/>
        </authorList>
    </citation>
    <scope>NUCLEOTIDE SEQUENCE</scope>
    <source>
        <strain evidence="7">KSB-15</strain>
    </source>
</reference>
<dbReference type="PANTHER" id="PTHR31490">
    <property type="entry name" value="GLYCOSYL HYDROLASE"/>
    <property type="match status" value="1"/>
</dbReference>
<evidence type="ECO:0000256" key="1">
    <source>
        <dbReference type="ARBA" id="ARBA00022801"/>
    </source>
</evidence>
<evidence type="ECO:0000256" key="2">
    <source>
        <dbReference type="ARBA" id="ARBA00023277"/>
    </source>
</evidence>
<feature type="signal peptide" evidence="5">
    <location>
        <begin position="1"/>
        <end position="21"/>
    </location>
</feature>
<dbReference type="KEGG" id="ole:K0B96_09830"/>